<gene>
    <name evidence="2" type="ORF">MSBRW_0554</name>
</gene>
<accession>A0A0E3QIH6</accession>
<proteinExistence type="predicted"/>
<dbReference type="KEGG" id="mbw:MSBRW_0554"/>
<dbReference type="EMBL" id="CP009526">
    <property type="protein sequence ID" value="AKB49807.1"/>
    <property type="molecule type" value="Genomic_DNA"/>
</dbReference>
<feature type="transmembrane region" description="Helical" evidence="1">
    <location>
        <begin position="35"/>
        <end position="59"/>
    </location>
</feature>
<sequence length="290" mass="33478">MIFIFDLIFLLCIGMTIGILLEKERREVYKHAFHILRYILIYSIPVATIIVLIFSTLYYVESSSSSFDNCILISTKAFFSLMDSDNYHINGISKSGTLVENLVCGIFSVTLIGILLDKISEDEKDRRWEPIKNEAYKELVRESENLKTNLAIMLFGFVPNQDPNQHKKIDDIFDENIESSNKDNINYSNISSRILNGSWDKILESGYNKFSTFQIKYQNYIEPKITTNVIEIQIFLSNAAQDIRICKNNNVPQQFKKEIVRELVNNVLFAAKLSKNIIKCVHIEDSSEQD</sequence>
<evidence type="ECO:0000313" key="3">
    <source>
        <dbReference type="Proteomes" id="UP000033038"/>
    </source>
</evidence>
<protein>
    <submittedName>
        <fullName evidence="2">Uncharacterized protein</fullName>
    </submittedName>
</protein>
<feature type="transmembrane region" description="Helical" evidence="1">
    <location>
        <begin position="98"/>
        <end position="116"/>
    </location>
</feature>
<organism evidence="2 3">
    <name type="scientific">Methanosarcina barkeri str. Wiesmoor</name>
    <dbReference type="NCBI Taxonomy" id="1434109"/>
    <lineage>
        <taxon>Archaea</taxon>
        <taxon>Methanobacteriati</taxon>
        <taxon>Methanobacteriota</taxon>
        <taxon>Stenosarchaea group</taxon>
        <taxon>Methanomicrobia</taxon>
        <taxon>Methanosarcinales</taxon>
        <taxon>Methanosarcinaceae</taxon>
        <taxon>Methanosarcina</taxon>
    </lineage>
</organism>
<dbReference type="PATRIC" id="fig|1434109.4.peg.662"/>
<reference evidence="2 3" key="1">
    <citation type="submission" date="2014-07" db="EMBL/GenBank/DDBJ databases">
        <title>Methanogenic archaea and the global carbon cycle.</title>
        <authorList>
            <person name="Henriksen J.R."/>
            <person name="Luke J."/>
            <person name="Reinhart S."/>
            <person name="Benedict M.N."/>
            <person name="Youngblut N.D."/>
            <person name="Metcalf M.E."/>
            <person name="Whitaker R.J."/>
            <person name="Metcalf W.W."/>
        </authorList>
    </citation>
    <scope>NUCLEOTIDE SEQUENCE [LARGE SCALE GENOMIC DNA]</scope>
    <source>
        <strain evidence="2 3">Wiesmoor</strain>
    </source>
</reference>
<evidence type="ECO:0000313" key="2">
    <source>
        <dbReference type="EMBL" id="AKB49807.1"/>
    </source>
</evidence>
<name>A0A0E3QIH6_METBA</name>
<dbReference type="HOGENOM" id="CLU_958494_0_0_2"/>
<feature type="transmembrane region" description="Helical" evidence="1">
    <location>
        <begin position="6"/>
        <end position="23"/>
    </location>
</feature>
<dbReference type="AlphaFoldDB" id="A0A0E3QIH6"/>
<dbReference type="Proteomes" id="UP000033038">
    <property type="component" value="Chromosome"/>
</dbReference>
<keyword evidence="1" id="KW-1133">Transmembrane helix</keyword>
<evidence type="ECO:0000256" key="1">
    <source>
        <dbReference type="SAM" id="Phobius"/>
    </source>
</evidence>
<keyword evidence="1" id="KW-0472">Membrane</keyword>
<keyword evidence="1" id="KW-0812">Transmembrane</keyword>